<evidence type="ECO:0000313" key="1">
    <source>
        <dbReference type="EMBL" id="GFG89551.1"/>
    </source>
</evidence>
<evidence type="ECO:0000313" key="2">
    <source>
        <dbReference type="Proteomes" id="UP000465360"/>
    </source>
</evidence>
<evidence type="ECO:0008006" key="3">
    <source>
        <dbReference type="Google" id="ProtNLM"/>
    </source>
</evidence>
<name>A0A7I9YLJ9_MYCBU</name>
<sequence length="170" mass="18033">MSKAVGTPGALPDAVGFALRLPPQHSGEKPWDALLVTAGSNPLARIVALRPVGSWSGHTMTNLMPLQYQGHNWWLRARIATDIAGPGLSVDNFRNCLESGEIEVTLDQACGTGGFTSLVRITLTEAIPPDSDVSFDPVLNTAPGVKLFPGWLADLRASAYARSRDGRDGG</sequence>
<accession>A0A7I9YLJ9</accession>
<dbReference type="AlphaFoldDB" id="A0A7I9YLJ9"/>
<reference evidence="1 2" key="1">
    <citation type="journal article" date="2019" name="Emerg. Microbes Infect.">
        <title>Comprehensive subspecies identification of 175 nontuberculous mycobacteria species based on 7547 genomic profiles.</title>
        <authorList>
            <person name="Matsumoto Y."/>
            <person name="Kinjo T."/>
            <person name="Motooka D."/>
            <person name="Nabeya D."/>
            <person name="Jung N."/>
            <person name="Uechi K."/>
            <person name="Horii T."/>
            <person name="Iida T."/>
            <person name="Fujita J."/>
            <person name="Nakamura S."/>
        </authorList>
    </citation>
    <scope>NUCLEOTIDE SEQUENCE [LARGE SCALE GENOMIC DNA]</scope>
    <source>
        <strain evidence="1 2">JCM 30725</strain>
    </source>
</reference>
<proteinExistence type="predicted"/>
<dbReference type="Proteomes" id="UP000465360">
    <property type="component" value="Unassembled WGS sequence"/>
</dbReference>
<dbReference type="EMBL" id="BLKZ01000001">
    <property type="protein sequence ID" value="GFG89551.1"/>
    <property type="molecule type" value="Genomic_DNA"/>
</dbReference>
<comment type="caution">
    <text evidence="1">The sequence shown here is derived from an EMBL/GenBank/DDBJ whole genome shotgun (WGS) entry which is preliminary data.</text>
</comment>
<gene>
    <name evidence="1" type="ORF">MBOU_15930</name>
</gene>
<protein>
    <recommendedName>
        <fullName evidence="3">Phosphodiesterase</fullName>
    </recommendedName>
</protein>
<organism evidence="1 2">
    <name type="scientific">Mycobacterium bourgelatii</name>
    <dbReference type="NCBI Taxonomy" id="1273442"/>
    <lineage>
        <taxon>Bacteria</taxon>
        <taxon>Bacillati</taxon>
        <taxon>Actinomycetota</taxon>
        <taxon>Actinomycetes</taxon>
        <taxon>Mycobacteriales</taxon>
        <taxon>Mycobacteriaceae</taxon>
        <taxon>Mycobacterium</taxon>
    </lineage>
</organism>
<keyword evidence="2" id="KW-1185">Reference proteome</keyword>